<dbReference type="SUPFAM" id="SSF51445">
    <property type="entry name" value="(Trans)glycosidases"/>
    <property type="match status" value="1"/>
</dbReference>
<dbReference type="GeneID" id="27357262"/>
<dbReference type="Gene3D" id="2.60.40.1180">
    <property type="entry name" value="Golgi alpha-mannosidase II"/>
    <property type="match status" value="1"/>
</dbReference>
<dbReference type="STRING" id="215243.A0A0D2C304"/>
<keyword evidence="4" id="KW-0462">Maltose metabolism</keyword>
<feature type="domain" description="Glycosyl hydrolase family 13 catalytic" evidence="6">
    <location>
        <begin position="30"/>
        <end position="440"/>
    </location>
</feature>
<dbReference type="InterPro" id="IPR017853">
    <property type="entry name" value="GH"/>
</dbReference>
<dbReference type="SUPFAM" id="SSF51011">
    <property type="entry name" value="Glycosyl hydrolase domain"/>
    <property type="match status" value="1"/>
</dbReference>
<evidence type="ECO:0000256" key="1">
    <source>
        <dbReference type="ARBA" id="ARBA00008061"/>
    </source>
</evidence>
<dbReference type="FunFam" id="3.90.400.10:FF:000002">
    <property type="entry name" value="Sucrose isomerase"/>
    <property type="match status" value="1"/>
</dbReference>
<dbReference type="PANTHER" id="PTHR10357">
    <property type="entry name" value="ALPHA-AMYLASE FAMILY MEMBER"/>
    <property type="match status" value="1"/>
</dbReference>
<accession>A0A0D2C304</accession>
<dbReference type="InterPro" id="IPR013780">
    <property type="entry name" value="Glyco_hydro_b"/>
</dbReference>
<dbReference type="GO" id="GO:0000023">
    <property type="term" value="P:maltose metabolic process"/>
    <property type="evidence" value="ECO:0007669"/>
    <property type="project" value="UniProtKB-KW"/>
</dbReference>
<proteinExistence type="inferred from homology"/>
<dbReference type="OrthoDB" id="204980at2759"/>
<keyword evidence="2" id="KW-0378">Hydrolase</keyword>
<dbReference type="InterPro" id="IPR045857">
    <property type="entry name" value="O16G_dom_2"/>
</dbReference>
<evidence type="ECO:0000256" key="5">
    <source>
        <dbReference type="SAM" id="MobiDB-lite"/>
    </source>
</evidence>
<dbReference type="Pfam" id="PF16657">
    <property type="entry name" value="Malt_amylase_C"/>
    <property type="match status" value="1"/>
</dbReference>
<evidence type="ECO:0000256" key="2">
    <source>
        <dbReference type="ARBA" id="ARBA00022801"/>
    </source>
</evidence>
<dbReference type="SMART" id="SM00642">
    <property type="entry name" value="Aamy"/>
    <property type="match status" value="1"/>
</dbReference>
<keyword evidence="3" id="KW-0326">Glycosidase</keyword>
<dbReference type="Pfam" id="PF00128">
    <property type="entry name" value="Alpha-amylase"/>
    <property type="match status" value="1"/>
</dbReference>
<dbReference type="Gene3D" id="3.20.20.80">
    <property type="entry name" value="Glycosidases"/>
    <property type="match status" value="1"/>
</dbReference>
<evidence type="ECO:0000313" key="7">
    <source>
        <dbReference type="EMBL" id="KIW44157.1"/>
    </source>
</evidence>
<protein>
    <recommendedName>
        <fullName evidence="6">Glycosyl hydrolase family 13 catalytic domain-containing protein</fullName>
    </recommendedName>
</protein>
<dbReference type="GO" id="GO:0009313">
    <property type="term" value="P:oligosaccharide catabolic process"/>
    <property type="evidence" value="ECO:0007669"/>
    <property type="project" value="TreeGrafter"/>
</dbReference>
<comment type="similarity">
    <text evidence="1">Belongs to the glycosyl hydrolase 13 family.</text>
</comment>
<evidence type="ECO:0000256" key="4">
    <source>
        <dbReference type="ARBA" id="ARBA00026248"/>
    </source>
</evidence>
<evidence type="ECO:0000256" key="3">
    <source>
        <dbReference type="ARBA" id="ARBA00023295"/>
    </source>
</evidence>
<dbReference type="InterPro" id="IPR032091">
    <property type="entry name" value="Malt_amylase-like_C"/>
</dbReference>
<evidence type="ECO:0000313" key="8">
    <source>
        <dbReference type="Proteomes" id="UP000053342"/>
    </source>
</evidence>
<dbReference type="GO" id="GO:0090599">
    <property type="term" value="F:alpha-glucosidase activity"/>
    <property type="evidence" value="ECO:0007669"/>
    <property type="project" value="UniProtKB-ARBA"/>
</dbReference>
<gene>
    <name evidence="7" type="ORF">PV06_05188</name>
</gene>
<dbReference type="VEuPathDB" id="FungiDB:PV06_05188"/>
<evidence type="ECO:0000259" key="6">
    <source>
        <dbReference type="SMART" id="SM00642"/>
    </source>
</evidence>
<dbReference type="PANTHER" id="PTHR10357:SF179">
    <property type="entry name" value="NEUTRAL AND BASIC AMINO ACID TRANSPORT PROTEIN RBAT"/>
    <property type="match status" value="1"/>
</dbReference>
<keyword evidence="8" id="KW-1185">Reference proteome</keyword>
<dbReference type="EMBL" id="KN847335">
    <property type="protein sequence ID" value="KIW44157.1"/>
    <property type="molecule type" value="Genomic_DNA"/>
</dbReference>
<dbReference type="Gene3D" id="3.90.400.10">
    <property type="entry name" value="Oligo-1,6-glucosidase, Domain 2"/>
    <property type="match status" value="1"/>
</dbReference>
<feature type="region of interest" description="Disordered" evidence="5">
    <location>
        <begin position="439"/>
        <end position="459"/>
    </location>
</feature>
<dbReference type="Proteomes" id="UP000053342">
    <property type="component" value="Unassembled WGS sequence"/>
</dbReference>
<organism evidence="7 8">
    <name type="scientific">Exophiala oligosperma</name>
    <dbReference type="NCBI Taxonomy" id="215243"/>
    <lineage>
        <taxon>Eukaryota</taxon>
        <taxon>Fungi</taxon>
        <taxon>Dikarya</taxon>
        <taxon>Ascomycota</taxon>
        <taxon>Pezizomycotina</taxon>
        <taxon>Eurotiomycetes</taxon>
        <taxon>Chaetothyriomycetidae</taxon>
        <taxon>Chaetothyriales</taxon>
        <taxon>Herpotrichiellaceae</taxon>
        <taxon>Exophiala</taxon>
    </lineage>
</organism>
<dbReference type="FunFam" id="3.20.20.80:FF:000064">
    <property type="entry name" value="Oligo-1,6-glucosidase"/>
    <property type="match status" value="1"/>
</dbReference>
<dbReference type="AlphaFoldDB" id="A0A0D2C304"/>
<reference evidence="7 8" key="1">
    <citation type="submission" date="2015-01" db="EMBL/GenBank/DDBJ databases">
        <title>The Genome Sequence of Exophiala oligosperma CBS72588.</title>
        <authorList>
            <consortium name="The Broad Institute Genomics Platform"/>
            <person name="Cuomo C."/>
            <person name="de Hoog S."/>
            <person name="Gorbushina A."/>
            <person name="Stielow B."/>
            <person name="Teixiera M."/>
            <person name="Abouelleil A."/>
            <person name="Chapman S.B."/>
            <person name="Priest M."/>
            <person name="Young S.K."/>
            <person name="Wortman J."/>
            <person name="Nusbaum C."/>
            <person name="Birren B."/>
        </authorList>
    </citation>
    <scope>NUCLEOTIDE SEQUENCE [LARGE SCALE GENOMIC DNA]</scope>
    <source>
        <strain evidence="7 8">CBS 72588</strain>
    </source>
</reference>
<dbReference type="GO" id="GO:0004556">
    <property type="term" value="F:alpha-amylase activity"/>
    <property type="evidence" value="ECO:0007669"/>
    <property type="project" value="TreeGrafter"/>
</dbReference>
<dbReference type="HOGENOM" id="CLU_006462_1_2_1"/>
<sequence length="600" mass="68845">MTQRPSVESGTNLDSRLQGRKWWKESVIYQVYPRSFQDTNGDGIGDLDGITARLDYIKGLGANLIWICPMYKSPRSDYGYDISDYYTVAEEYGTNNDLYNLIATAKSKGIGILLDLVINHTSDEHEWFQKALRDPDSKYRGYYFFKRGIDGRPPNNWRSYFGGSAWEAVPNEPDMFYLHAFSKKMPDLNWENAEMREELYSMINWWVEKGIAGFRIDAIMNIKKTMIEGVVQPDGDDGLVSINKYIINQPGIKDLLRGLKDNTFAKHQNIMTLAEAAVPDDQLEDFVGPDGFFDMSFDFRAADIDIPESGEWYRPTDWTVNELRDTLLDVQTGVQRRGCWGATYFENHDQNRSINKYFRRRQEDISAVTKKLLATVLLGFRGTPVVYQGEEIGMENIQLSSIDRYEDVNTHSQYDAGIAAGMDPRDVFRLVSYRSRDNSRTPMQWDGDSENAGFTTPRGRPWLPVNPNYRVINVDDAVDDKNSVYHHYRRLIELRTGNHKYKHVFVYGETVPKFVHVDNVIAYERVLGDQSILILANFQKKPVDLPLDDSQHLRGKKILISNYDDDDGVDDDVVVAAAANKMTILPYQALIVDLTTQHPN</sequence>
<dbReference type="CDD" id="cd11333">
    <property type="entry name" value="AmyAc_SI_OligoGlu_DGase"/>
    <property type="match status" value="1"/>
</dbReference>
<dbReference type="RefSeq" id="XP_016264373.1">
    <property type="nucleotide sequence ID" value="XM_016406167.1"/>
</dbReference>
<dbReference type="InterPro" id="IPR006047">
    <property type="entry name" value="GH13_cat_dom"/>
</dbReference>
<name>A0A0D2C304_9EURO</name>